<keyword evidence="6" id="KW-0134">Cell wall</keyword>
<keyword evidence="20" id="KW-1185">Reference proteome</keyword>
<dbReference type="UniPathway" id="UPA00545">
    <property type="reaction ID" value="UER00823"/>
</dbReference>
<dbReference type="SUPFAM" id="SSF101148">
    <property type="entry name" value="Plant invertase/pectin methylesterase inhibitor"/>
    <property type="match status" value="1"/>
</dbReference>
<dbReference type="SUPFAM" id="SSF51126">
    <property type="entry name" value="Pectin lyase-like"/>
    <property type="match status" value="1"/>
</dbReference>
<proteinExistence type="inferred from homology"/>
<evidence type="ECO:0000256" key="13">
    <source>
        <dbReference type="ARBA" id="ARBA00023316"/>
    </source>
</evidence>
<evidence type="ECO:0000256" key="6">
    <source>
        <dbReference type="ARBA" id="ARBA00022512"/>
    </source>
</evidence>
<dbReference type="GO" id="GO:0045490">
    <property type="term" value="P:pectin catabolic process"/>
    <property type="evidence" value="ECO:0007669"/>
    <property type="project" value="UniProtKB-UniRule"/>
</dbReference>
<dbReference type="EnsemblPlants" id="QL11p025681:mrna">
    <property type="protein sequence ID" value="QL11p025681:mrna"/>
    <property type="gene ID" value="QL11p025681"/>
</dbReference>
<dbReference type="SMART" id="SM00856">
    <property type="entry name" value="PMEI"/>
    <property type="match status" value="1"/>
</dbReference>
<evidence type="ECO:0000256" key="10">
    <source>
        <dbReference type="ARBA" id="ARBA00023085"/>
    </source>
</evidence>
<dbReference type="FunFam" id="2.160.20.10:FF:000001">
    <property type="entry name" value="Pectinesterase"/>
    <property type="match status" value="1"/>
</dbReference>
<feature type="domain" description="Pectinesterase inhibitor" evidence="18">
    <location>
        <begin position="26"/>
        <end position="179"/>
    </location>
</feature>
<evidence type="ECO:0000256" key="3">
    <source>
        <dbReference type="ARBA" id="ARBA00006027"/>
    </source>
</evidence>
<evidence type="ECO:0000256" key="1">
    <source>
        <dbReference type="ARBA" id="ARBA00004191"/>
    </source>
</evidence>
<dbReference type="EMBL" id="LRBV02000011">
    <property type="status" value="NOT_ANNOTATED_CDS"/>
    <property type="molecule type" value="Genomic_DNA"/>
</dbReference>
<dbReference type="InParanoid" id="A0A7N2MZK0"/>
<evidence type="ECO:0000256" key="8">
    <source>
        <dbReference type="ARBA" id="ARBA00022729"/>
    </source>
</evidence>
<dbReference type="FunCoup" id="A0A7N2MZK0">
    <property type="interactions" value="189"/>
</dbReference>
<dbReference type="KEGG" id="qlo:115969132"/>
<evidence type="ECO:0000256" key="15">
    <source>
        <dbReference type="ARBA" id="ARBA00057335"/>
    </source>
</evidence>
<feature type="chain" id="PRO_5029936443" description="Pectinesterase" evidence="17">
    <location>
        <begin position="26"/>
        <end position="552"/>
    </location>
</feature>
<dbReference type="GO" id="GO:0004857">
    <property type="term" value="F:enzyme inhibitor activity"/>
    <property type="evidence" value="ECO:0007669"/>
    <property type="project" value="InterPro"/>
</dbReference>
<comment type="similarity">
    <text evidence="3">In the N-terminal section; belongs to the PMEI family.</text>
</comment>
<accession>A0A7N2MZK0</accession>
<dbReference type="Pfam" id="PF01095">
    <property type="entry name" value="Pectinesterase"/>
    <property type="match status" value="1"/>
</dbReference>
<dbReference type="InterPro" id="IPR012334">
    <property type="entry name" value="Pectin_lyas_fold"/>
</dbReference>
<gene>
    <name evidence="19" type="primary">LOC115969132</name>
</gene>
<keyword evidence="11" id="KW-1015">Disulfide bond</keyword>
<keyword evidence="12" id="KW-0325">Glycoprotein</keyword>
<keyword evidence="7" id="KW-0964">Secreted</keyword>
<dbReference type="RefSeq" id="XP_030944562.1">
    <property type="nucleotide sequence ID" value="XM_031088702.1"/>
</dbReference>
<evidence type="ECO:0000256" key="2">
    <source>
        <dbReference type="ARBA" id="ARBA00005184"/>
    </source>
</evidence>
<dbReference type="FunFam" id="1.20.140.40:FF:000004">
    <property type="entry name" value="Pectinesterase"/>
    <property type="match status" value="1"/>
</dbReference>
<dbReference type="Gene3D" id="2.160.20.10">
    <property type="entry name" value="Single-stranded right-handed beta-helix, Pectin lyase-like"/>
    <property type="match status" value="1"/>
</dbReference>
<dbReference type="Proteomes" id="UP000594261">
    <property type="component" value="Chromosome 11"/>
</dbReference>
<reference evidence="19" key="2">
    <citation type="submission" date="2021-01" db="UniProtKB">
        <authorList>
            <consortium name="EnsemblPlants"/>
        </authorList>
    </citation>
    <scope>IDENTIFICATION</scope>
</reference>
<evidence type="ECO:0000256" key="7">
    <source>
        <dbReference type="ARBA" id="ARBA00022525"/>
    </source>
</evidence>
<dbReference type="GO" id="GO:0042545">
    <property type="term" value="P:cell wall modification"/>
    <property type="evidence" value="ECO:0007669"/>
    <property type="project" value="UniProtKB-UniRule"/>
</dbReference>
<dbReference type="PROSITE" id="PS00503">
    <property type="entry name" value="PECTINESTERASE_2"/>
    <property type="match status" value="1"/>
</dbReference>
<dbReference type="NCBIfam" id="TIGR01614">
    <property type="entry name" value="PME_inhib"/>
    <property type="match status" value="1"/>
</dbReference>
<dbReference type="Gramene" id="QL11p025681:mrna">
    <property type="protein sequence ID" value="QL11p025681:mrna"/>
    <property type="gene ID" value="QL11p025681"/>
</dbReference>
<evidence type="ECO:0000256" key="4">
    <source>
        <dbReference type="ARBA" id="ARBA00007786"/>
    </source>
</evidence>
<dbReference type="CDD" id="cd15798">
    <property type="entry name" value="PMEI-like_3"/>
    <property type="match status" value="1"/>
</dbReference>
<dbReference type="InterPro" id="IPR000070">
    <property type="entry name" value="Pectinesterase_cat"/>
</dbReference>
<keyword evidence="8 17" id="KW-0732">Signal</keyword>
<dbReference type="OMA" id="CKSVFPH"/>
<sequence length="552" mass="61193">MASKLFFLIAIPFFITLPFFASVSCADGNSVSTICMSTPYPSYCKSILPNQTTDVYGYGRFSIQSSLLQSRIFLSKVNRYLQSQSSLSTTKIRALEDCRLLTELNIDFLSSSIEDVNKTSRTLPDLEADNVQTLLSAILTNQQTCLNGLQEADSASSVTNELSGALSNYTKLCSVSLALFTKGWVPKNRTWKPMMNHVTFRNGLLPLRMSSRTRAVYETVRRRKLLQSSNEITIKDMVIVSKNGSGNFTTINDAINAAPNKTASTDGYFLIYVTAGVYEEYVSIAKNKRYLLMIGDGINQTIITGNRSVVDGWTTFNSATFAVVGPGFVATDITFRNTAGAIKHQAVAVRNGADLSTFYRCSFEGYQDTLYAHSLRQFYRECDIYGTVDFIFGNAAALFQNCNIYPRLPMPGQFNPITAQGRTDPNQNTGISIHNCTIRAADDLASSNSTTQTYLGRPWKEYSRTVYIQSFMDSLINPVGWREWDGNFALSTLYYAEYNNTGPGSDTTNRVTWPGYHVITNATDAANFTVSNFLLGDNWLPQTAVPYSGGLI</sequence>
<keyword evidence="13" id="KW-0961">Cell wall biogenesis/degradation</keyword>
<dbReference type="GeneID" id="115969132"/>
<comment type="subcellular location">
    <subcellularLocation>
        <location evidence="1">Secreted</location>
        <location evidence="1">Cell wall</location>
    </subcellularLocation>
</comment>
<feature type="signal peptide" evidence="17">
    <location>
        <begin position="1"/>
        <end position="25"/>
    </location>
</feature>
<dbReference type="EC" id="3.1.1.11" evidence="5 17"/>
<evidence type="ECO:0000256" key="12">
    <source>
        <dbReference type="ARBA" id="ARBA00023180"/>
    </source>
</evidence>
<protein>
    <recommendedName>
        <fullName evidence="5 17">Pectinesterase</fullName>
        <ecNumber evidence="5 17">3.1.1.11</ecNumber>
    </recommendedName>
</protein>
<dbReference type="OrthoDB" id="2019149at2759"/>
<dbReference type="InterPro" id="IPR033131">
    <property type="entry name" value="Pectinesterase_Asp_AS"/>
</dbReference>
<evidence type="ECO:0000313" key="19">
    <source>
        <dbReference type="EnsemblPlants" id="QL11p025681:mrna"/>
    </source>
</evidence>
<dbReference type="AlphaFoldDB" id="A0A7N2MZK0"/>
<keyword evidence="10 17" id="KW-0063">Aspartyl esterase</keyword>
<comment type="catalytic activity">
    <reaction evidence="14 17">
        <text>[(1-&gt;4)-alpha-D-galacturonosyl methyl ester](n) + n H2O = [(1-&gt;4)-alpha-D-galacturonosyl](n) + n methanol + n H(+)</text>
        <dbReference type="Rhea" id="RHEA:22380"/>
        <dbReference type="Rhea" id="RHEA-COMP:14570"/>
        <dbReference type="Rhea" id="RHEA-COMP:14573"/>
        <dbReference type="ChEBI" id="CHEBI:15377"/>
        <dbReference type="ChEBI" id="CHEBI:15378"/>
        <dbReference type="ChEBI" id="CHEBI:17790"/>
        <dbReference type="ChEBI" id="CHEBI:140522"/>
        <dbReference type="ChEBI" id="CHEBI:140523"/>
        <dbReference type="EC" id="3.1.1.11"/>
    </reaction>
</comment>
<dbReference type="InterPro" id="IPR006501">
    <property type="entry name" value="Pectinesterase_inhib_dom"/>
</dbReference>
<evidence type="ECO:0000256" key="11">
    <source>
        <dbReference type="ARBA" id="ARBA00023157"/>
    </source>
</evidence>
<reference evidence="19 20" key="1">
    <citation type="journal article" date="2016" name="G3 (Bethesda)">
        <title>First Draft Assembly and Annotation of the Genome of a California Endemic Oak Quercus lobata Nee (Fagaceae).</title>
        <authorList>
            <person name="Sork V.L."/>
            <person name="Fitz-Gibbon S.T."/>
            <person name="Puiu D."/>
            <person name="Crepeau M."/>
            <person name="Gugger P.F."/>
            <person name="Sherman R."/>
            <person name="Stevens K."/>
            <person name="Langley C.H."/>
            <person name="Pellegrini M."/>
            <person name="Salzberg S.L."/>
        </authorList>
    </citation>
    <scope>NUCLEOTIDE SEQUENCE [LARGE SCALE GENOMIC DNA]</scope>
    <source>
        <strain evidence="19 20">cv. SW786</strain>
    </source>
</reference>
<feature type="active site" evidence="16">
    <location>
        <position position="389"/>
    </location>
</feature>
<dbReference type="InterPro" id="IPR035513">
    <property type="entry name" value="Invertase/methylesterase_inhib"/>
</dbReference>
<evidence type="ECO:0000256" key="5">
    <source>
        <dbReference type="ARBA" id="ARBA00013229"/>
    </source>
</evidence>
<evidence type="ECO:0000256" key="17">
    <source>
        <dbReference type="RuleBase" id="RU000589"/>
    </source>
</evidence>
<evidence type="ECO:0000259" key="18">
    <source>
        <dbReference type="SMART" id="SM00856"/>
    </source>
</evidence>
<dbReference type="PROSITE" id="PS51257">
    <property type="entry name" value="PROKAR_LIPOPROTEIN"/>
    <property type="match status" value="1"/>
</dbReference>
<comment type="similarity">
    <text evidence="4">In the C-terminal section; belongs to the pectinesterase family.</text>
</comment>
<evidence type="ECO:0000256" key="9">
    <source>
        <dbReference type="ARBA" id="ARBA00022801"/>
    </source>
</evidence>
<comment type="pathway">
    <text evidence="2 17">Glycan metabolism; pectin degradation; 2-dehydro-3-deoxy-D-gluconate from pectin: step 1/5.</text>
</comment>
<keyword evidence="9 17" id="KW-0378">Hydrolase</keyword>
<evidence type="ECO:0000256" key="16">
    <source>
        <dbReference type="PROSITE-ProRule" id="PRU10040"/>
    </source>
</evidence>
<dbReference type="PANTHER" id="PTHR31707">
    <property type="entry name" value="PECTINESTERASE"/>
    <property type="match status" value="1"/>
</dbReference>
<name>A0A7N2MZK0_QUELO</name>
<organism evidence="19 20">
    <name type="scientific">Quercus lobata</name>
    <name type="common">Valley oak</name>
    <dbReference type="NCBI Taxonomy" id="97700"/>
    <lineage>
        <taxon>Eukaryota</taxon>
        <taxon>Viridiplantae</taxon>
        <taxon>Streptophyta</taxon>
        <taxon>Embryophyta</taxon>
        <taxon>Tracheophyta</taxon>
        <taxon>Spermatophyta</taxon>
        <taxon>Magnoliopsida</taxon>
        <taxon>eudicotyledons</taxon>
        <taxon>Gunneridae</taxon>
        <taxon>Pentapetalae</taxon>
        <taxon>rosids</taxon>
        <taxon>fabids</taxon>
        <taxon>Fagales</taxon>
        <taxon>Fagaceae</taxon>
        <taxon>Quercus</taxon>
    </lineage>
</organism>
<evidence type="ECO:0000313" key="20">
    <source>
        <dbReference type="Proteomes" id="UP000594261"/>
    </source>
</evidence>
<dbReference type="GO" id="GO:0030599">
    <property type="term" value="F:pectinesterase activity"/>
    <property type="evidence" value="ECO:0007669"/>
    <property type="project" value="UniProtKB-UniRule"/>
</dbReference>
<dbReference type="Gene3D" id="1.20.140.40">
    <property type="entry name" value="Invertase/pectin methylesterase inhibitor family protein"/>
    <property type="match status" value="1"/>
</dbReference>
<comment type="function">
    <text evidence="15">Acts in the modification of cell walls via demethylesterification of cell wall pectin.</text>
</comment>
<dbReference type="Pfam" id="PF04043">
    <property type="entry name" value="PMEI"/>
    <property type="match status" value="1"/>
</dbReference>
<dbReference type="InterPro" id="IPR011050">
    <property type="entry name" value="Pectin_lyase_fold/virulence"/>
</dbReference>
<evidence type="ECO:0000256" key="14">
    <source>
        <dbReference type="ARBA" id="ARBA00047928"/>
    </source>
</evidence>